<sequence length="318" mass="35647">MYEYFQSLLKAIRELPINELDKRQPMLVDLLAQIVNHETQDGALTSAAGNTALECMDYWQTLAEVVDDCGFELLGNGHFSAAYKHELLPGKVIKVGFKKEDSGAAYVAFCRMHQGRAGIPKVHDVQRHAGCYTVVLDELQEFHRADGGELGDQFDCVGLAIDTGYNMAQMVKAFPECTKYTALTETAIEIRKFFAGIAHFDMHSGNVMVDHTGNLVITDPVSFSHDKAELPMDVEGLLAEVERAAQLRMIERCRERKARRDPNGRFQRSRRIRCKARRGHRKHAAKALQKIEWRAPAGLPVFDPQKLKDCTGAFGAII</sequence>
<reference evidence="1 2" key="1">
    <citation type="submission" date="2023-12" db="EMBL/GenBank/DDBJ databases">
        <authorList>
            <person name="Geng H."/>
            <person name="Luan G."/>
        </authorList>
    </citation>
    <scope>NUCLEOTIDE SEQUENCE [LARGE SCALE GENOMIC DNA]</scope>
</reference>
<protein>
    <submittedName>
        <fullName evidence="1">Serine/threonine kinase</fullName>
    </submittedName>
</protein>
<keyword evidence="1" id="KW-0808">Transferase</keyword>
<keyword evidence="2" id="KW-1185">Reference proteome</keyword>
<evidence type="ECO:0000313" key="2">
    <source>
        <dbReference type="Proteomes" id="UP001327463"/>
    </source>
</evidence>
<name>A0ABZ1A199_9CAUD</name>
<organism evidence="1 2">
    <name type="scientific">Klebsiella phage vB_KpnP_cmc355D</name>
    <dbReference type="NCBI Taxonomy" id="3110534"/>
    <lineage>
        <taxon>Viruses</taxon>
        <taxon>Duplodnaviria</taxon>
        <taxon>Heunggongvirae</taxon>
        <taxon>Uroviricota</taxon>
        <taxon>Caudoviricetes</taxon>
        <taxon>Autographivirales</taxon>
        <taxon>Autotranscriptaviridae</taxon>
        <taxon>Studiervirinae</taxon>
        <taxon>Benllochvirus</taxon>
        <taxon>Benllochvirus cmc355D</taxon>
    </lineage>
</organism>
<dbReference type="Proteomes" id="UP001327463">
    <property type="component" value="Segment"/>
</dbReference>
<dbReference type="InterPro" id="IPR011009">
    <property type="entry name" value="Kinase-like_dom_sf"/>
</dbReference>
<proteinExistence type="predicted"/>
<accession>A0ABZ1A199</accession>
<evidence type="ECO:0000313" key="1">
    <source>
        <dbReference type="EMBL" id="WQZ00651.1"/>
    </source>
</evidence>
<dbReference type="SUPFAM" id="SSF56112">
    <property type="entry name" value="Protein kinase-like (PK-like)"/>
    <property type="match status" value="1"/>
</dbReference>
<dbReference type="GO" id="GO:0016301">
    <property type="term" value="F:kinase activity"/>
    <property type="evidence" value="ECO:0007669"/>
    <property type="project" value="UniProtKB-KW"/>
</dbReference>
<keyword evidence="1" id="KW-0418">Kinase</keyword>
<dbReference type="EMBL" id="OR915848">
    <property type="protein sequence ID" value="WQZ00651.1"/>
    <property type="molecule type" value="Genomic_DNA"/>
</dbReference>